<feature type="region of interest" description="Disordered" evidence="1">
    <location>
        <begin position="335"/>
        <end position="356"/>
    </location>
</feature>
<evidence type="ECO:0000313" key="3">
    <source>
        <dbReference type="Proteomes" id="UP000054359"/>
    </source>
</evidence>
<dbReference type="EMBL" id="KK117051">
    <property type="protein sequence ID" value="KFM69398.1"/>
    <property type="molecule type" value="Genomic_DNA"/>
</dbReference>
<keyword evidence="3" id="KW-1185">Reference proteome</keyword>
<reference evidence="2 3" key="1">
    <citation type="submission" date="2013-11" db="EMBL/GenBank/DDBJ databases">
        <title>Genome sequencing of Stegodyphus mimosarum.</title>
        <authorList>
            <person name="Bechsgaard J."/>
        </authorList>
    </citation>
    <scope>NUCLEOTIDE SEQUENCE [LARGE SCALE GENOMIC DNA]</scope>
</reference>
<organism evidence="2 3">
    <name type="scientific">Stegodyphus mimosarum</name>
    <name type="common">African social velvet spider</name>
    <dbReference type="NCBI Taxonomy" id="407821"/>
    <lineage>
        <taxon>Eukaryota</taxon>
        <taxon>Metazoa</taxon>
        <taxon>Ecdysozoa</taxon>
        <taxon>Arthropoda</taxon>
        <taxon>Chelicerata</taxon>
        <taxon>Arachnida</taxon>
        <taxon>Araneae</taxon>
        <taxon>Araneomorphae</taxon>
        <taxon>Entelegynae</taxon>
        <taxon>Eresoidea</taxon>
        <taxon>Eresidae</taxon>
        <taxon>Stegodyphus</taxon>
    </lineage>
</organism>
<sequence length="376" mass="41474">MFHDGNSEMACKVPYYYSELKKGAAVEAEKNNLNKVENPYEKGHGFDNPLLAIEPDISTCDIPEKVATFQKKKKKKKAFATPVYRRSNSLITNGLMSPRTNYARKEVVSAGEGTAGVPQKSSEQCHKRRSSEPNIYEEIPEQSHEDSCYSGSIKGFTGVPRWPPGTTRSRDCDRSSTYSSKVVLDEVEKVQQRHAQILENLNLDVEAMLMPEDAACSEDLCSEGNKPPDHSATLEAKASHVLSPGTPPLYFASSRWQGAGTLPKPATASLGRRVMNEYILQQSDFCPGSKTTGGRGQKSLQTPEDNIYEEVDLQQITQTDEDFADTVSWIDSEAGIDQSASSASEEIEEETSSTKLAARFIGKKKKTSKKGKENEV</sequence>
<proteinExistence type="predicted"/>
<dbReference type="Proteomes" id="UP000054359">
    <property type="component" value="Unassembled WGS sequence"/>
</dbReference>
<evidence type="ECO:0000313" key="2">
    <source>
        <dbReference type="EMBL" id="KFM69398.1"/>
    </source>
</evidence>
<dbReference type="AlphaFoldDB" id="A0A087TWA9"/>
<dbReference type="OMA" id="TEHATHA"/>
<name>A0A087TWA9_STEMI</name>
<feature type="non-terminal residue" evidence="2">
    <location>
        <position position="376"/>
    </location>
</feature>
<dbReference type="OrthoDB" id="6415427at2759"/>
<protein>
    <submittedName>
        <fullName evidence="2">Uncharacterized protein</fullName>
    </submittedName>
</protein>
<evidence type="ECO:0000256" key="1">
    <source>
        <dbReference type="SAM" id="MobiDB-lite"/>
    </source>
</evidence>
<feature type="region of interest" description="Disordered" evidence="1">
    <location>
        <begin position="110"/>
        <end position="147"/>
    </location>
</feature>
<accession>A0A087TWA9</accession>
<gene>
    <name evidence="2" type="ORF">X975_11041</name>
</gene>